<name>A0ABT4WVB9_PSEFR</name>
<organism evidence="2 3">
    <name type="scientific">Pseudomonas fragi</name>
    <dbReference type="NCBI Taxonomy" id="296"/>
    <lineage>
        <taxon>Bacteria</taxon>
        <taxon>Pseudomonadati</taxon>
        <taxon>Pseudomonadota</taxon>
        <taxon>Gammaproteobacteria</taxon>
        <taxon>Pseudomonadales</taxon>
        <taxon>Pseudomonadaceae</taxon>
        <taxon>Pseudomonas</taxon>
    </lineage>
</organism>
<keyword evidence="1" id="KW-0472">Membrane</keyword>
<gene>
    <name evidence="2" type="ORF">PI499_19185</name>
</gene>
<evidence type="ECO:0000313" key="2">
    <source>
        <dbReference type="EMBL" id="MDA7023990.1"/>
    </source>
</evidence>
<dbReference type="EMBL" id="JAQJVI010000034">
    <property type="protein sequence ID" value="MDA7023990.1"/>
    <property type="molecule type" value="Genomic_DNA"/>
</dbReference>
<keyword evidence="1" id="KW-1133">Transmembrane helix</keyword>
<comment type="caution">
    <text evidence="2">The sequence shown here is derived from an EMBL/GenBank/DDBJ whole genome shotgun (WGS) entry which is preliminary data.</text>
</comment>
<dbReference type="RefSeq" id="WP_271351022.1">
    <property type="nucleotide sequence ID" value="NZ_JAQJVI010000034.1"/>
</dbReference>
<evidence type="ECO:0008006" key="4">
    <source>
        <dbReference type="Google" id="ProtNLM"/>
    </source>
</evidence>
<accession>A0ABT4WVB9</accession>
<sequence>MKYYLIKWTNNLANGFGGTAQGPIIKILSKYKDDVGLLEHEKVHVRQWYAVLALGLLLSTLLTLLVSPSLWPLYGLAPFVHQLLYKLGRPYRRWCEVQAYRKQIAIGGYTSSEFAVAALVEKYDLGLSIDEARALLID</sequence>
<evidence type="ECO:0000313" key="3">
    <source>
        <dbReference type="Proteomes" id="UP001212337"/>
    </source>
</evidence>
<keyword evidence="3" id="KW-1185">Reference proteome</keyword>
<protein>
    <recommendedName>
        <fullName evidence="4">Peptidase M48 domain-containing protein</fullName>
    </recommendedName>
</protein>
<reference evidence="2 3" key="1">
    <citation type="submission" date="2023-01" db="EMBL/GenBank/DDBJ databases">
        <title>Effects of deletion of Siderophore biosynthase gene in Pseudomonas fragi on quorum sensing and spoliage ability.</title>
        <authorList>
            <person name="Cui F."/>
            <person name="Wang D."/>
            <person name="Liu J."/>
            <person name="Wang Q."/>
            <person name="Li T."/>
            <person name="Li J."/>
        </authorList>
    </citation>
    <scope>NUCLEOTIDE SEQUENCE [LARGE SCALE GENOMIC DNA]</scope>
    <source>
        <strain evidence="2 3">MS-10</strain>
    </source>
</reference>
<proteinExistence type="predicted"/>
<keyword evidence="1" id="KW-0812">Transmembrane</keyword>
<evidence type="ECO:0000256" key="1">
    <source>
        <dbReference type="SAM" id="Phobius"/>
    </source>
</evidence>
<feature type="transmembrane region" description="Helical" evidence="1">
    <location>
        <begin position="48"/>
        <end position="71"/>
    </location>
</feature>
<dbReference type="Proteomes" id="UP001212337">
    <property type="component" value="Unassembled WGS sequence"/>
</dbReference>